<keyword evidence="3" id="KW-1185">Reference proteome</keyword>
<dbReference type="GO" id="GO:0006506">
    <property type="term" value="P:GPI anchor biosynthetic process"/>
    <property type="evidence" value="ECO:0007669"/>
    <property type="project" value="InterPro"/>
</dbReference>
<dbReference type="AlphaFoldDB" id="A0A4S4LED6"/>
<gene>
    <name evidence="2" type="ORF">EW145_g1986</name>
</gene>
<name>A0A4S4LED6_9AGAM</name>
<keyword evidence="1" id="KW-1133">Transmembrane helix</keyword>
<dbReference type="PANTHER" id="PTHR21329:SF3">
    <property type="entry name" value="PHOSPHATIDYLINOSITOL N-ACETYLGLUCOSAMINYLTRANSFERASE SUBUNIT Q"/>
    <property type="match status" value="1"/>
</dbReference>
<proteinExistence type="predicted"/>
<evidence type="ECO:0000256" key="1">
    <source>
        <dbReference type="SAM" id="Phobius"/>
    </source>
</evidence>
<accession>A0A4S4LED6</accession>
<dbReference type="OrthoDB" id="70250at2759"/>
<dbReference type="PANTHER" id="PTHR21329">
    <property type="entry name" value="PHOSPHATIDYLINOSITOL N-ACETYLGLUCOSAMINYLTRANSFERASE SUBUNIT Q-RELATED"/>
    <property type="match status" value="1"/>
</dbReference>
<dbReference type="Pfam" id="PF05024">
    <property type="entry name" value="Gpi1"/>
    <property type="match status" value="1"/>
</dbReference>
<reference evidence="2 3" key="1">
    <citation type="submission" date="2019-02" db="EMBL/GenBank/DDBJ databases">
        <title>Genome sequencing of the rare red list fungi Phellinidium pouzarii.</title>
        <authorList>
            <person name="Buettner E."/>
            <person name="Kellner H."/>
        </authorList>
    </citation>
    <scope>NUCLEOTIDE SEQUENCE [LARGE SCALE GENOMIC DNA]</scope>
    <source>
        <strain evidence="2 3">DSM 108285</strain>
    </source>
</reference>
<protein>
    <submittedName>
        <fullName evidence="2">Uncharacterized protein</fullName>
    </submittedName>
</protein>
<feature type="transmembrane region" description="Helical" evidence="1">
    <location>
        <begin position="39"/>
        <end position="62"/>
    </location>
</feature>
<keyword evidence="1" id="KW-0472">Membrane</keyword>
<dbReference type="GO" id="GO:0016020">
    <property type="term" value="C:membrane"/>
    <property type="evidence" value="ECO:0007669"/>
    <property type="project" value="InterPro"/>
</dbReference>
<organism evidence="2 3">
    <name type="scientific">Phellinidium pouzarii</name>
    <dbReference type="NCBI Taxonomy" id="167371"/>
    <lineage>
        <taxon>Eukaryota</taxon>
        <taxon>Fungi</taxon>
        <taxon>Dikarya</taxon>
        <taxon>Basidiomycota</taxon>
        <taxon>Agaricomycotina</taxon>
        <taxon>Agaricomycetes</taxon>
        <taxon>Hymenochaetales</taxon>
        <taxon>Hymenochaetaceae</taxon>
        <taxon>Phellinidium</taxon>
    </lineage>
</organism>
<evidence type="ECO:0000313" key="2">
    <source>
        <dbReference type="EMBL" id="THH09468.1"/>
    </source>
</evidence>
<dbReference type="Proteomes" id="UP000308199">
    <property type="component" value="Unassembled WGS sequence"/>
</dbReference>
<keyword evidence="1" id="KW-0812">Transmembrane</keyword>
<dbReference type="EMBL" id="SGPK01000062">
    <property type="protein sequence ID" value="THH09468.1"/>
    <property type="molecule type" value="Genomic_DNA"/>
</dbReference>
<feature type="transmembrane region" description="Helical" evidence="1">
    <location>
        <begin position="68"/>
        <end position="92"/>
    </location>
</feature>
<comment type="caution">
    <text evidence="2">The sequence shown here is derived from an EMBL/GenBank/DDBJ whole genome shotgun (WGS) entry which is preliminary data.</text>
</comment>
<dbReference type="InterPro" id="IPR007720">
    <property type="entry name" value="PigQ/GPI1"/>
</dbReference>
<sequence length="183" mass="21325">MTFKNQLVMANSLFNLFRGKRYNVLHQRLDNWNYDLDQLLLGAMLFTLVSFLFPTILVYYIGFALSRFAVISLQAGFEVALALLNHFPLFALTLRAKDPWRGITFYPSCETSFDRPHLVMRNSPIPLSKIFNQYTVLGLRLAAYYSPHRLILKLVKGDRLDPIPQDWIRYTYGAERQGGDRQR</sequence>
<evidence type="ECO:0000313" key="3">
    <source>
        <dbReference type="Proteomes" id="UP000308199"/>
    </source>
</evidence>
<dbReference type="GO" id="GO:0005783">
    <property type="term" value="C:endoplasmic reticulum"/>
    <property type="evidence" value="ECO:0007669"/>
    <property type="project" value="TreeGrafter"/>
</dbReference>